<comment type="subcellular location">
    <subcellularLocation>
        <location evidence="7">Cytoplasm</location>
    </subcellularLocation>
</comment>
<protein>
    <recommendedName>
        <fullName evidence="7">Gamma-glutamyl phosphate reductase</fullName>
        <shortName evidence="7">GPR</shortName>
        <ecNumber evidence="7">1.2.1.41</ecNumber>
    </recommendedName>
    <alternativeName>
        <fullName evidence="7">Glutamate-5-semialdehyde dehydrogenase</fullName>
    </alternativeName>
    <alternativeName>
        <fullName evidence="7">Glutamyl-gamma-semialdehyde dehydrogenase</fullName>
        <shortName evidence="7">GSA dehydrogenase</shortName>
    </alternativeName>
</protein>
<comment type="similarity">
    <text evidence="7">Belongs to the gamma-glutamyl phosphate reductase family.</text>
</comment>
<keyword evidence="7" id="KW-0963">Cytoplasm</keyword>
<dbReference type="UniPathway" id="UPA00098">
    <property type="reaction ID" value="UER00360"/>
</dbReference>
<evidence type="ECO:0000256" key="5">
    <source>
        <dbReference type="ARBA" id="ARBA00023002"/>
    </source>
</evidence>
<dbReference type="Proteomes" id="UP000028984">
    <property type="component" value="Unassembled WGS sequence"/>
</dbReference>
<comment type="function">
    <text evidence="7">Catalyzes the NADPH-dependent reduction of L-glutamate 5-phosphate into L-glutamate 5-semialdehyde and phosphate. The product spontaneously undergoes cyclization to form 1-pyrroline-5-carboxylate.</text>
</comment>
<dbReference type="GO" id="GO:0005737">
    <property type="term" value="C:cytoplasm"/>
    <property type="evidence" value="ECO:0007669"/>
    <property type="project" value="UniProtKB-SubCell"/>
</dbReference>
<evidence type="ECO:0000256" key="4">
    <source>
        <dbReference type="ARBA" id="ARBA00022857"/>
    </source>
</evidence>
<dbReference type="InterPro" id="IPR016162">
    <property type="entry name" value="Ald_DH_N"/>
</dbReference>
<evidence type="ECO:0000313" key="9">
    <source>
        <dbReference type="EMBL" id="KFI85870.1"/>
    </source>
</evidence>
<dbReference type="HAMAP" id="MF_00412">
    <property type="entry name" value="ProA"/>
    <property type="match status" value="1"/>
</dbReference>
<dbReference type="NCBIfam" id="NF001221">
    <property type="entry name" value="PRK00197.1"/>
    <property type="match status" value="1"/>
</dbReference>
<comment type="catalytic activity">
    <reaction evidence="6 7">
        <text>L-glutamate 5-semialdehyde + phosphate + NADP(+) = L-glutamyl 5-phosphate + NADPH + H(+)</text>
        <dbReference type="Rhea" id="RHEA:19541"/>
        <dbReference type="ChEBI" id="CHEBI:15378"/>
        <dbReference type="ChEBI" id="CHEBI:43474"/>
        <dbReference type="ChEBI" id="CHEBI:57783"/>
        <dbReference type="ChEBI" id="CHEBI:58066"/>
        <dbReference type="ChEBI" id="CHEBI:58274"/>
        <dbReference type="ChEBI" id="CHEBI:58349"/>
        <dbReference type="EC" id="1.2.1.41"/>
    </reaction>
</comment>
<keyword evidence="2 7" id="KW-0028">Amino-acid biosynthesis</keyword>
<dbReference type="SUPFAM" id="SSF53720">
    <property type="entry name" value="ALDH-like"/>
    <property type="match status" value="1"/>
</dbReference>
<dbReference type="PANTHER" id="PTHR11063">
    <property type="entry name" value="GLUTAMATE SEMIALDEHYDE DEHYDROGENASE"/>
    <property type="match status" value="1"/>
</dbReference>
<dbReference type="PROSITE" id="PS01223">
    <property type="entry name" value="PROA"/>
    <property type="match status" value="1"/>
</dbReference>
<feature type="domain" description="Aldehyde dehydrogenase" evidence="8">
    <location>
        <begin position="17"/>
        <end position="323"/>
    </location>
</feature>
<dbReference type="Gene3D" id="3.40.605.10">
    <property type="entry name" value="Aldehyde Dehydrogenase, Chain A, domain 1"/>
    <property type="match status" value="1"/>
</dbReference>
<dbReference type="InterPro" id="IPR012134">
    <property type="entry name" value="Glu-5-SA_DH"/>
</dbReference>
<dbReference type="CDD" id="cd07079">
    <property type="entry name" value="ALDH_F18-19_ProA-GPR"/>
    <property type="match status" value="1"/>
</dbReference>
<keyword evidence="5 7" id="KW-0560">Oxidoreductase</keyword>
<proteinExistence type="inferred from homology"/>
<dbReference type="EC" id="1.2.1.41" evidence="7"/>
<dbReference type="eggNOG" id="COG0014">
    <property type="taxonomic scope" value="Bacteria"/>
</dbReference>
<dbReference type="InterPro" id="IPR000965">
    <property type="entry name" value="GPR_dom"/>
</dbReference>
<evidence type="ECO:0000313" key="10">
    <source>
        <dbReference type="Proteomes" id="UP000028984"/>
    </source>
</evidence>
<sequence length="461" mass="48678">MDAAAVALLFVPQNRVVARIAPCSELPLTVMSDALNPEIFRAVCDQADHASRAQEALARANTESKNELLLAIADALDEHAGDIEAANGLDMLEAKESGMDAGKLDRLLFNVPRVAAAAQGVRHVATLPDPVGQIVRGYNLPNGLRLTQTRVPMGVIGMIYEARPNVTVDVASLCLKSGNAALLRGGHAAERTNAATLSVIAPVLEAHGFDAALVQSVDQYGRPGATAMMEARGHIDVLVPRGGAGLIQAVVRNSKVPVIETGAGNVHIYIDRSGDLAKAIPIILNAKTQRVGVCNAAEKLLVHKDVAAEFLPAIATALAQANVVLQADAVSYDIIEGAAIEGVALNHATDEDWDTEYLALKMGVKVVDSLDDAIAHINRHSTGHTESIIAEDYEAIETFTKRIDSAVVMVNASTRFTDGGVFGFGAELGISTQKMHARGPMGLQEMTTTKWIGYGTGQVRA</sequence>
<dbReference type="RefSeq" id="WP_258184886.1">
    <property type="nucleotide sequence ID" value="NZ_JDUW01000002.1"/>
</dbReference>
<keyword evidence="4 7" id="KW-0521">NADP</keyword>
<feature type="domain" description="Aldehyde dehydrogenase" evidence="8">
    <location>
        <begin position="364"/>
        <end position="452"/>
    </location>
</feature>
<dbReference type="STRING" id="1437610.BREU_1053"/>
<keyword evidence="3 7" id="KW-0641">Proline biosynthesis</keyword>
<organism evidence="9 10">
    <name type="scientific">Bifidobacterium reuteri DSM 23975</name>
    <dbReference type="NCBI Taxonomy" id="1437610"/>
    <lineage>
        <taxon>Bacteria</taxon>
        <taxon>Bacillati</taxon>
        <taxon>Actinomycetota</taxon>
        <taxon>Actinomycetes</taxon>
        <taxon>Bifidobacteriales</taxon>
        <taxon>Bifidobacteriaceae</taxon>
        <taxon>Bifidobacterium</taxon>
    </lineage>
</organism>
<name>A0A087CRH0_9BIFI</name>
<evidence type="ECO:0000256" key="1">
    <source>
        <dbReference type="ARBA" id="ARBA00004985"/>
    </source>
</evidence>
<evidence type="ECO:0000256" key="7">
    <source>
        <dbReference type="HAMAP-Rule" id="MF_00412"/>
    </source>
</evidence>
<comment type="pathway">
    <text evidence="1 7">Amino-acid biosynthesis; L-proline biosynthesis; L-glutamate 5-semialdehyde from L-glutamate: step 2/2.</text>
</comment>
<dbReference type="PIRSF" id="PIRSF000151">
    <property type="entry name" value="GPR"/>
    <property type="match status" value="1"/>
</dbReference>
<dbReference type="Gene3D" id="3.40.309.10">
    <property type="entry name" value="Aldehyde Dehydrogenase, Chain A, domain 2"/>
    <property type="match status" value="1"/>
</dbReference>
<dbReference type="NCBIfam" id="TIGR00407">
    <property type="entry name" value="proA"/>
    <property type="match status" value="1"/>
</dbReference>
<dbReference type="InterPro" id="IPR015590">
    <property type="entry name" value="Aldehyde_DH_dom"/>
</dbReference>
<dbReference type="InterPro" id="IPR020593">
    <property type="entry name" value="G-glutamylP_reductase_CS"/>
</dbReference>
<dbReference type="AlphaFoldDB" id="A0A087CRH0"/>
<gene>
    <name evidence="7" type="primary">proA</name>
    <name evidence="9" type="ORF">BREU_1053</name>
</gene>
<evidence type="ECO:0000256" key="6">
    <source>
        <dbReference type="ARBA" id="ARBA00049024"/>
    </source>
</evidence>
<reference evidence="9 10" key="1">
    <citation type="submission" date="2014-03" db="EMBL/GenBank/DDBJ databases">
        <title>Genomics of Bifidobacteria.</title>
        <authorList>
            <person name="Ventura M."/>
            <person name="Milani C."/>
            <person name="Lugli G.A."/>
        </authorList>
    </citation>
    <scope>NUCLEOTIDE SEQUENCE [LARGE SCALE GENOMIC DNA]</scope>
    <source>
        <strain evidence="9 10">DSM 23975</strain>
    </source>
</reference>
<dbReference type="FunFam" id="3.40.309.10:FF:000006">
    <property type="entry name" value="Gamma-glutamyl phosphate reductase"/>
    <property type="match status" value="1"/>
</dbReference>
<dbReference type="PANTHER" id="PTHR11063:SF8">
    <property type="entry name" value="DELTA-1-PYRROLINE-5-CARBOXYLATE SYNTHASE"/>
    <property type="match status" value="1"/>
</dbReference>
<dbReference type="InterPro" id="IPR016163">
    <property type="entry name" value="Ald_DH_C"/>
</dbReference>
<dbReference type="Pfam" id="PF00171">
    <property type="entry name" value="Aldedh"/>
    <property type="match status" value="2"/>
</dbReference>
<dbReference type="GO" id="GO:0055129">
    <property type="term" value="P:L-proline biosynthetic process"/>
    <property type="evidence" value="ECO:0007669"/>
    <property type="project" value="UniProtKB-UniRule"/>
</dbReference>
<dbReference type="GO" id="GO:0050661">
    <property type="term" value="F:NADP binding"/>
    <property type="evidence" value="ECO:0007669"/>
    <property type="project" value="InterPro"/>
</dbReference>
<evidence type="ECO:0000256" key="3">
    <source>
        <dbReference type="ARBA" id="ARBA00022650"/>
    </source>
</evidence>
<dbReference type="GO" id="GO:0004350">
    <property type="term" value="F:glutamate-5-semialdehyde dehydrogenase activity"/>
    <property type="evidence" value="ECO:0007669"/>
    <property type="project" value="UniProtKB-UniRule"/>
</dbReference>
<dbReference type="InterPro" id="IPR016161">
    <property type="entry name" value="Ald_DH/histidinol_DH"/>
</dbReference>
<keyword evidence="10" id="KW-1185">Reference proteome</keyword>
<dbReference type="EMBL" id="JGZK01000006">
    <property type="protein sequence ID" value="KFI85870.1"/>
    <property type="molecule type" value="Genomic_DNA"/>
</dbReference>
<evidence type="ECO:0000259" key="8">
    <source>
        <dbReference type="Pfam" id="PF00171"/>
    </source>
</evidence>
<accession>A0A087CRH0</accession>
<evidence type="ECO:0000256" key="2">
    <source>
        <dbReference type="ARBA" id="ARBA00022605"/>
    </source>
</evidence>
<comment type="caution">
    <text evidence="9">The sequence shown here is derived from an EMBL/GenBank/DDBJ whole genome shotgun (WGS) entry which is preliminary data.</text>
</comment>